<dbReference type="FunFam" id="3.30.200.20:FF:000017">
    <property type="entry name" value="Non-specific serine/threonine protein kinase"/>
    <property type="match status" value="1"/>
</dbReference>
<keyword evidence="7" id="KW-0067">ATP-binding</keyword>
<dbReference type="Pfam" id="PF00069">
    <property type="entry name" value="Pkinase"/>
    <property type="match status" value="1"/>
</dbReference>
<evidence type="ECO:0000313" key="10">
    <source>
        <dbReference type="Proteomes" id="UP001497623"/>
    </source>
</evidence>
<evidence type="ECO:0000256" key="3">
    <source>
        <dbReference type="ARBA" id="ARBA00022490"/>
    </source>
</evidence>
<feature type="binding site" evidence="7">
    <location>
        <position position="126"/>
    </location>
    <ligand>
        <name>ATP</name>
        <dbReference type="ChEBI" id="CHEBI:30616"/>
    </ligand>
</feature>
<evidence type="ECO:0000256" key="5">
    <source>
        <dbReference type="ARBA" id="ARBA00047899"/>
    </source>
</evidence>
<comment type="subcellular location">
    <subcellularLocation>
        <location evidence="2">Cytoplasm</location>
    </subcellularLocation>
</comment>
<protein>
    <recommendedName>
        <fullName evidence="8">Protein kinase domain-containing protein</fullName>
    </recommendedName>
</protein>
<dbReference type="GO" id="GO:0031032">
    <property type="term" value="P:actomyosin structure organization"/>
    <property type="evidence" value="ECO:0007669"/>
    <property type="project" value="TreeGrafter"/>
</dbReference>
<dbReference type="GO" id="GO:0005737">
    <property type="term" value="C:cytoplasm"/>
    <property type="evidence" value="ECO:0007669"/>
    <property type="project" value="UniProtKB-SubCell"/>
</dbReference>
<name>A0AAV2QLA9_MEGNR</name>
<feature type="domain" description="Protein kinase" evidence="8">
    <location>
        <begin position="97"/>
        <end position="221"/>
    </location>
</feature>
<evidence type="ECO:0000259" key="8">
    <source>
        <dbReference type="PROSITE" id="PS50011"/>
    </source>
</evidence>
<evidence type="ECO:0000256" key="6">
    <source>
        <dbReference type="ARBA" id="ARBA00048679"/>
    </source>
</evidence>
<keyword evidence="4" id="KW-0597">Phosphoprotein</keyword>
<keyword evidence="7" id="KW-0547">Nucleotide-binding</keyword>
<dbReference type="PANTHER" id="PTHR22988:SF71">
    <property type="entry name" value="CITRON RHO-INTERACTING KINASE"/>
    <property type="match status" value="1"/>
</dbReference>
<keyword evidence="10" id="KW-1185">Reference proteome</keyword>
<keyword evidence="3" id="KW-0963">Cytoplasm</keyword>
<dbReference type="SMART" id="SM00220">
    <property type="entry name" value="S_TKc"/>
    <property type="match status" value="1"/>
</dbReference>
<evidence type="ECO:0000256" key="7">
    <source>
        <dbReference type="PROSITE-ProRule" id="PRU10141"/>
    </source>
</evidence>
<evidence type="ECO:0000256" key="4">
    <source>
        <dbReference type="ARBA" id="ARBA00022553"/>
    </source>
</evidence>
<dbReference type="PROSITE" id="PS00107">
    <property type="entry name" value="PROTEIN_KINASE_ATP"/>
    <property type="match status" value="1"/>
</dbReference>
<feature type="non-terminal residue" evidence="9">
    <location>
        <position position="221"/>
    </location>
</feature>
<dbReference type="SUPFAM" id="SSF56112">
    <property type="entry name" value="Protein kinase-like (PK-like)"/>
    <property type="match status" value="1"/>
</dbReference>
<dbReference type="Proteomes" id="UP001497623">
    <property type="component" value="Unassembled WGS sequence"/>
</dbReference>
<dbReference type="EMBL" id="CAXKWB010007710">
    <property type="protein sequence ID" value="CAL4088080.1"/>
    <property type="molecule type" value="Genomic_DNA"/>
</dbReference>
<dbReference type="InterPro" id="IPR050839">
    <property type="entry name" value="Rho-assoc_Ser/Thr_Kinase"/>
</dbReference>
<comment type="cofactor">
    <cofactor evidence="1">
        <name>Mg(2+)</name>
        <dbReference type="ChEBI" id="CHEBI:18420"/>
    </cofactor>
</comment>
<reference evidence="9 10" key="1">
    <citation type="submission" date="2024-05" db="EMBL/GenBank/DDBJ databases">
        <authorList>
            <person name="Wallberg A."/>
        </authorList>
    </citation>
    <scope>NUCLEOTIDE SEQUENCE [LARGE SCALE GENOMIC DNA]</scope>
</reference>
<dbReference type="GO" id="GO:0005524">
    <property type="term" value="F:ATP binding"/>
    <property type="evidence" value="ECO:0007669"/>
    <property type="project" value="UniProtKB-UniRule"/>
</dbReference>
<comment type="catalytic activity">
    <reaction evidence="5">
        <text>L-threonyl-[protein] + ATP = O-phospho-L-threonyl-[protein] + ADP + H(+)</text>
        <dbReference type="Rhea" id="RHEA:46608"/>
        <dbReference type="Rhea" id="RHEA-COMP:11060"/>
        <dbReference type="Rhea" id="RHEA-COMP:11605"/>
        <dbReference type="ChEBI" id="CHEBI:15378"/>
        <dbReference type="ChEBI" id="CHEBI:30013"/>
        <dbReference type="ChEBI" id="CHEBI:30616"/>
        <dbReference type="ChEBI" id="CHEBI:61977"/>
        <dbReference type="ChEBI" id="CHEBI:456216"/>
        <dbReference type="EC" id="2.7.11.1"/>
    </reaction>
</comment>
<evidence type="ECO:0000256" key="2">
    <source>
        <dbReference type="ARBA" id="ARBA00004496"/>
    </source>
</evidence>
<dbReference type="AlphaFoldDB" id="A0AAV2QLA9"/>
<dbReference type="GO" id="GO:0004674">
    <property type="term" value="F:protein serine/threonine kinase activity"/>
    <property type="evidence" value="ECO:0007669"/>
    <property type="project" value="UniProtKB-EC"/>
</dbReference>
<comment type="caution">
    <text evidence="9">The sequence shown here is derived from an EMBL/GenBank/DDBJ whole genome shotgun (WGS) entry which is preliminary data.</text>
</comment>
<sequence length="221" mass="25374">MAEPSMEPIVKRIHHLSKLVSTSHLDDLAKVSNDGTILNSCNRQFLGRESLLDALILLYDECNNDQLKKDQNVAAFVDKFRSSIHDLRKLRVNLNDFEQKKVIGKGHFGVVQVVREKATGNVYALKTLKKSETLTQQHVAFYEEERDIMAKASSPWITRLQYAFQDDLQLYLVMDFHPGGDLLSLLDRYDGTFTEDMARFYMAEISIAIHALHTMAYVHRN</sequence>
<evidence type="ECO:0000313" key="9">
    <source>
        <dbReference type="EMBL" id="CAL4088080.1"/>
    </source>
</evidence>
<dbReference type="InterPro" id="IPR011009">
    <property type="entry name" value="Kinase-like_dom_sf"/>
</dbReference>
<dbReference type="InterPro" id="IPR017441">
    <property type="entry name" value="Protein_kinase_ATP_BS"/>
</dbReference>
<comment type="catalytic activity">
    <reaction evidence="6">
        <text>L-seryl-[protein] + ATP = O-phospho-L-seryl-[protein] + ADP + H(+)</text>
        <dbReference type="Rhea" id="RHEA:17989"/>
        <dbReference type="Rhea" id="RHEA-COMP:9863"/>
        <dbReference type="Rhea" id="RHEA-COMP:11604"/>
        <dbReference type="ChEBI" id="CHEBI:15378"/>
        <dbReference type="ChEBI" id="CHEBI:29999"/>
        <dbReference type="ChEBI" id="CHEBI:30616"/>
        <dbReference type="ChEBI" id="CHEBI:83421"/>
        <dbReference type="ChEBI" id="CHEBI:456216"/>
        <dbReference type="EC" id="2.7.11.1"/>
    </reaction>
</comment>
<dbReference type="PANTHER" id="PTHR22988">
    <property type="entry name" value="MYOTONIC DYSTROPHY S/T KINASE-RELATED"/>
    <property type="match status" value="1"/>
</dbReference>
<organism evidence="9 10">
    <name type="scientific">Meganyctiphanes norvegica</name>
    <name type="common">Northern krill</name>
    <name type="synonym">Thysanopoda norvegica</name>
    <dbReference type="NCBI Taxonomy" id="48144"/>
    <lineage>
        <taxon>Eukaryota</taxon>
        <taxon>Metazoa</taxon>
        <taxon>Ecdysozoa</taxon>
        <taxon>Arthropoda</taxon>
        <taxon>Crustacea</taxon>
        <taxon>Multicrustacea</taxon>
        <taxon>Malacostraca</taxon>
        <taxon>Eumalacostraca</taxon>
        <taxon>Eucarida</taxon>
        <taxon>Euphausiacea</taxon>
        <taxon>Euphausiidae</taxon>
        <taxon>Meganyctiphanes</taxon>
    </lineage>
</organism>
<dbReference type="PROSITE" id="PS50011">
    <property type="entry name" value="PROTEIN_KINASE_DOM"/>
    <property type="match status" value="1"/>
</dbReference>
<evidence type="ECO:0000256" key="1">
    <source>
        <dbReference type="ARBA" id="ARBA00001946"/>
    </source>
</evidence>
<dbReference type="GO" id="GO:0005856">
    <property type="term" value="C:cytoskeleton"/>
    <property type="evidence" value="ECO:0007669"/>
    <property type="project" value="TreeGrafter"/>
</dbReference>
<dbReference type="Gene3D" id="3.30.200.20">
    <property type="entry name" value="Phosphorylase Kinase, domain 1"/>
    <property type="match status" value="1"/>
</dbReference>
<proteinExistence type="predicted"/>
<dbReference type="InterPro" id="IPR000719">
    <property type="entry name" value="Prot_kinase_dom"/>
</dbReference>
<accession>A0AAV2QLA9</accession>
<gene>
    <name evidence="9" type="ORF">MNOR_LOCUS13456</name>
</gene>